<organism evidence="1 2">
    <name type="scientific">Brachionus plicatilis</name>
    <name type="common">Marine rotifer</name>
    <name type="synonym">Brachionus muelleri</name>
    <dbReference type="NCBI Taxonomy" id="10195"/>
    <lineage>
        <taxon>Eukaryota</taxon>
        <taxon>Metazoa</taxon>
        <taxon>Spiralia</taxon>
        <taxon>Gnathifera</taxon>
        <taxon>Rotifera</taxon>
        <taxon>Eurotatoria</taxon>
        <taxon>Monogononta</taxon>
        <taxon>Pseudotrocha</taxon>
        <taxon>Ploima</taxon>
        <taxon>Brachionidae</taxon>
        <taxon>Brachionus</taxon>
    </lineage>
</organism>
<gene>
    <name evidence="1" type="ORF">BpHYR1_024118</name>
</gene>
<keyword evidence="2" id="KW-1185">Reference proteome</keyword>
<reference evidence="1 2" key="1">
    <citation type="journal article" date="2018" name="Sci. Rep.">
        <title>Genomic signatures of local adaptation to the degree of environmental predictability in rotifers.</title>
        <authorList>
            <person name="Franch-Gras L."/>
            <person name="Hahn C."/>
            <person name="Garcia-Roger E.M."/>
            <person name="Carmona M.J."/>
            <person name="Serra M."/>
            <person name="Gomez A."/>
        </authorList>
    </citation>
    <scope>NUCLEOTIDE SEQUENCE [LARGE SCALE GENOMIC DNA]</scope>
    <source>
        <strain evidence="1">HYR1</strain>
    </source>
</reference>
<dbReference type="Proteomes" id="UP000276133">
    <property type="component" value="Unassembled WGS sequence"/>
</dbReference>
<name>A0A3M7TAJ5_BRAPC</name>
<protein>
    <submittedName>
        <fullName evidence="1">EF-hand domain-containing C3orf25</fullName>
    </submittedName>
</protein>
<evidence type="ECO:0000313" key="2">
    <source>
        <dbReference type="Proteomes" id="UP000276133"/>
    </source>
</evidence>
<dbReference type="OrthoDB" id="10675783at2759"/>
<comment type="caution">
    <text evidence="1">The sequence shown here is derived from an EMBL/GenBank/DDBJ whole genome shotgun (WGS) entry which is preliminary data.</text>
</comment>
<dbReference type="PANTHER" id="PTHR47225:SF1">
    <property type="entry name" value="EF-HAND CALCIUM-BINDING DOMAIN-CONTAINING PROTEIN 12"/>
    <property type="match status" value="1"/>
</dbReference>
<proteinExistence type="predicted"/>
<dbReference type="PANTHER" id="PTHR47225">
    <property type="entry name" value="EF-HAND CALCIUM-BINDING DOMAIN-CONTAINING PROTEIN 12"/>
    <property type="match status" value="1"/>
</dbReference>
<dbReference type="AlphaFoldDB" id="A0A3M7TAJ5"/>
<sequence length="175" mass="20866">MALKNIERPESECSYCLDRLFDPEELYYTPMDELLKRYKKRNLIPGRMFNLAKKYGNVPEKRTRVIQAPQMERAGQRIFGTENFYFPPPKVYFCTRPKEPVKEQTSTCSSEDENNENLNYANWMKKRKNLRDGLNKLDLNSNYLKNKKNLTEVEKRVLHSMIYEDKQIQTDPLVL</sequence>
<evidence type="ECO:0000313" key="1">
    <source>
        <dbReference type="EMBL" id="RNA45019.1"/>
    </source>
</evidence>
<accession>A0A3M7TAJ5</accession>
<dbReference type="EMBL" id="REGN01000038">
    <property type="protein sequence ID" value="RNA45019.1"/>
    <property type="molecule type" value="Genomic_DNA"/>
</dbReference>
<dbReference type="InterPro" id="IPR042847">
    <property type="entry name" value="EFC12"/>
</dbReference>